<evidence type="ECO:0000313" key="2">
    <source>
        <dbReference type="EMBL" id="MCO8298465.1"/>
    </source>
</evidence>
<reference evidence="2" key="1">
    <citation type="submission" date="2020-06" db="EMBL/GenBank/DDBJ databases">
        <authorList>
            <person name="Link T."/>
            <person name="Ehrmann M."/>
        </authorList>
    </citation>
    <scope>NUCLEOTIDE SEQUENCE</scope>
    <source>
        <strain evidence="2">TMW 2.2257</strain>
    </source>
</reference>
<feature type="domain" description="Phage-Barnase-EndoU-ColicinE5/D-RelE like nuclease 4" evidence="1">
    <location>
        <begin position="5"/>
        <end position="154"/>
    </location>
</feature>
<name>A0AB35HRN9_TETHA</name>
<dbReference type="Proteomes" id="UP001057280">
    <property type="component" value="Unassembled WGS sequence"/>
</dbReference>
<dbReference type="InterPro" id="IPR041420">
    <property type="entry name" value="PBECR4"/>
</dbReference>
<evidence type="ECO:0000313" key="3">
    <source>
        <dbReference type="Proteomes" id="UP001057280"/>
    </source>
</evidence>
<dbReference type="EMBL" id="JACACB010000023">
    <property type="protein sequence ID" value="MCO8298465.1"/>
    <property type="molecule type" value="Genomic_DNA"/>
</dbReference>
<evidence type="ECO:0000259" key="1">
    <source>
        <dbReference type="Pfam" id="PF18813"/>
    </source>
</evidence>
<organism evidence="2 3">
    <name type="scientific">Tetragenococcus halophilus</name>
    <name type="common">Pediococcus halophilus</name>
    <dbReference type="NCBI Taxonomy" id="51669"/>
    <lineage>
        <taxon>Bacteria</taxon>
        <taxon>Bacillati</taxon>
        <taxon>Bacillota</taxon>
        <taxon>Bacilli</taxon>
        <taxon>Lactobacillales</taxon>
        <taxon>Enterococcaceae</taxon>
        <taxon>Tetragenococcus</taxon>
    </lineage>
</organism>
<dbReference type="Pfam" id="PF18813">
    <property type="entry name" value="PBECR4"/>
    <property type="match status" value="1"/>
</dbReference>
<dbReference type="AlphaFoldDB" id="A0AB35HRN9"/>
<gene>
    <name evidence="2" type="ORF">HXW75_08265</name>
</gene>
<proteinExistence type="predicted"/>
<comment type="caution">
    <text evidence="2">The sequence shown here is derived from an EMBL/GenBank/DDBJ whole genome shotgun (WGS) entry which is preliminary data.</text>
</comment>
<accession>A0AB35HRN9</accession>
<sequence length="178" mass="20707">MKVDLNKIYNQYLSNFDGNTVIITTPYKPLDCFYIKFDILQLPHLLGLHKIYRQKPKDICSQLNNSVITYDKIQRHANFGQVRDRINYFDFILDIFLEGYNDSVIYVSENDKKGSSMGLDIAFAHPHKDKYLTLGLRENTSSIYAPVTFYVNKKIAGRRPFNNSKRAKILTLEMIKGI</sequence>
<protein>
    <recommendedName>
        <fullName evidence="1">Phage-Barnase-EndoU-ColicinE5/D-RelE like nuclease 4 domain-containing protein</fullName>
    </recommendedName>
</protein>
<dbReference type="RefSeq" id="WP_253210185.1">
    <property type="nucleotide sequence ID" value="NZ_JACACB010000023.1"/>
</dbReference>
<reference evidence="2" key="2">
    <citation type="journal article" date="2021" name="BMC Microbiol.">
        <title>The diversity among the species Tetragenococcus halophilus including new isolates from a lupine seed fermentation.</title>
        <authorList>
            <person name="Link T."/>
            <person name="Vogel R.F."/>
            <person name="Ehrmann M.A."/>
        </authorList>
    </citation>
    <scope>NUCLEOTIDE SEQUENCE</scope>
    <source>
        <strain evidence="2">TMW 2.2257</strain>
    </source>
</reference>